<reference evidence="4 5" key="1">
    <citation type="journal article" date="2021" name="Nat. Commun.">
        <title>Genetic determinants of endophytism in the Arabidopsis root mycobiome.</title>
        <authorList>
            <person name="Mesny F."/>
            <person name="Miyauchi S."/>
            <person name="Thiergart T."/>
            <person name="Pickel B."/>
            <person name="Atanasova L."/>
            <person name="Karlsson M."/>
            <person name="Huettel B."/>
            <person name="Barry K.W."/>
            <person name="Haridas S."/>
            <person name="Chen C."/>
            <person name="Bauer D."/>
            <person name="Andreopoulos W."/>
            <person name="Pangilinan J."/>
            <person name="LaButti K."/>
            <person name="Riley R."/>
            <person name="Lipzen A."/>
            <person name="Clum A."/>
            <person name="Drula E."/>
            <person name="Henrissat B."/>
            <person name="Kohler A."/>
            <person name="Grigoriev I.V."/>
            <person name="Martin F.M."/>
            <person name="Hacquard S."/>
        </authorList>
    </citation>
    <scope>NUCLEOTIDE SEQUENCE [LARGE SCALE GENOMIC DNA]</scope>
    <source>
        <strain evidence="4 5">MPI-CAGE-CH-0241</strain>
    </source>
</reference>
<dbReference type="SMART" id="SM00320">
    <property type="entry name" value="WD40"/>
    <property type="match status" value="2"/>
</dbReference>
<name>A0A9P8VNR0_9HYPO</name>
<dbReference type="PANTHER" id="PTHR19848">
    <property type="entry name" value="WD40 REPEAT PROTEIN"/>
    <property type="match status" value="1"/>
</dbReference>
<dbReference type="InterPro" id="IPR001680">
    <property type="entry name" value="WD40_rpt"/>
</dbReference>
<dbReference type="PROSITE" id="PS50294">
    <property type="entry name" value="WD_REPEATS_REGION"/>
    <property type="match status" value="2"/>
</dbReference>
<keyword evidence="2" id="KW-0677">Repeat</keyword>
<dbReference type="PANTHER" id="PTHR19848:SF8">
    <property type="entry name" value="F-BOX AND WD REPEAT DOMAIN CONTAINING 7"/>
    <property type="match status" value="1"/>
</dbReference>
<feature type="repeat" description="WD" evidence="3">
    <location>
        <begin position="74"/>
        <end position="110"/>
    </location>
</feature>
<protein>
    <submittedName>
        <fullName evidence="4">Transcriptional repressor rco-1</fullName>
    </submittedName>
</protein>
<evidence type="ECO:0000256" key="3">
    <source>
        <dbReference type="PROSITE-ProRule" id="PRU00221"/>
    </source>
</evidence>
<dbReference type="PROSITE" id="PS00678">
    <property type="entry name" value="WD_REPEATS_1"/>
    <property type="match status" value="1"/>
</dbReference>
<dbReference type="EMBL" id="JAGPYM010000072">
    <property type="protein sequence ID" value="KAH6869411.1"/>
    <property type="molecule type" value="Genomic_DNA"/>
</dbReference>
<dbReference type="InterPro" id="IPR019775">
    <property type="entry name" value="WD40_repeat_CS"/>
</dbReference>
<keyword evidence="5" id="KW-1185">Reference proteome</keyword>
<dbReference type="AlphaFoldDB" id="A0A9P8VNR0"/>
<dbReference type="InterPro" id="IPR036322">
    <property type="entry name" value="WD40_repeat_dom_sf"/>
</dbReference>
<dbReference type="OrthoDB" id="17410at2759"/>
<dbReference type="InterPro" id="IPR015943">
    <property type="entry name" value="WD40/YVTN_repeat-like_dom_sf"/>
</dbReference>
<dbReference type="Pfam" id="PF00400">
    <property type="entry name" value="WD40"/>
    <property type="match status" value="2"/>
</dbReference>
<evidence type="ECO:0000256" key="1">
    <source>
        <dbReference type="ARBA" id="ARBA00022574"/>
    </source>
</evidence>
<sequence length="110" mass="12156">MWLPTISNVARTSMPRMDTESGLKDVKCLKTFKGHGDFILLVPPTPDAKWLLSGLKDRGLQIWDVQTGTAQMLVSDHKNSVISVASSPRGGYFATGSGHMQARIWSYSLY</sequence>
<gene>
    <name evidence="4" type="ORF">B0T10DRAFT_418588</name>
</gene>
<keyword evidence="1 3" id="KW-0853">WD repeat</keyword>
<dbReference type="SUPFAM" id="SSF50978">
    <property type="entry name" value="WD40 repeat-like"/>
    <property type="match status" value="1"/>
</dbReference>
<accession>A0A9P8VNR0</accession>
<evidence type="ECO:0000313" key="4">
    <source>
        <dbReference type="EMBL" id="KAH6869411.1"/>
    </source>
</evidence>
<organism evidence="4 5">
    <name type="scientific">Thelonectria olida</name>
    <dbReference type="NCBI Taxonomy" id="1576542"/>
    <lineage>
        <taxon>Eukaryota</taxon>
        <taxon>Fungi</taxon>
        <taxon>Dikarya</taxon>
        <taxon>Ascomycota</taxon>
        <taxon>Pezizomycotina</taxon>
        <taxon>Sordariomycetes</taxon>
        <taxon>Hypocreomycetidae</taxon>
        <taxon>Hypocreales</taxon>
        <taxon>Nectriaceae</taxon>
        <taxon>Thelonectria</taxon>
    </lineage>
</organism>
<evidence type="ECO:0000313" key="5">
    <source>
        <dbReference type="Proteomes" id="UP000777438"/>
    </source>
</evidence>
<dbReference type="PROSITE" id="PS50082">
    <property type="entry name" value="WD_REPEATS_2"/>
    <property type="match status" value="2"/>
</dbReference>
<dbReference type="Proteomes" id="UP000777438">
    <property type="component" value="Unassembled WGS sequence"/>
</dbReference>
<comment type="caution">
    <text evidence="4">The sequence shown here is derived from an EMBL/GenBank/DDBJ whole genome shotgun (WGS) entry which is preliminary data.</text>
</comment>
<evidence type="ECO:0000256" key="2">
    <source>
        <dbReference type="ARBA" id="ARBA00022737"/>
    </source>
</evidence>
<proteinExistence type="predicted"/>
<dbReference type="Gene3D" id="2.130.10.10">
    <property type="entry name" value="YVTN repeat-like/Quinoprotein amine dehydrogenase"/>
    <property type="match status" value="1"/>
</dbReference>
<feature type="repeat" description="WD" evidence="3">
    <location>
        <begin position="32"/>
        <end position="73"/>
    </location>
</feature>